<dbReference type="Pfam" id="PF16859">
    <property type="entry name" value="TetR_C_11"/>
    <property type="match status" value="1"/>
</dbReference>
<keyword evidence="1" id="KW-0805">Transcription regulation</keyword>
<gene>
    <name evidence="7" type="ORF">GCM10009579_30330</name>
</gene>
<dbReference type="SUPFAM" id="SSF48498">
    <property type="entry name" value="Tetracyclin repressor-like, C-terminal domain"/>
    <property type="match status" value="1"/>
</dbReference>
<accession>A0ABP4HPM4</accession>
<feature type="domain" description="HTH tetR-type" evidence="6">
    <location>
        <begin position="7"/>
        <end position="67"/>
    </location>
</feature>
<dbReference type="PANTHER" id="PTHR30055">
    <property type="entry name" value="HTH-TYPE TRANSCRIPTIONAL REGULATOR RUTR"/>
    <property type="match status" value="1"/>
</dbReference>
<evidence type="ECO:0000256" key="3">
    <source>
        <dbReference type="ARBA" id="ARBA00023163"/>
    </source>
</evidence>
<dbReference type="InterPro" id="IPR036271">
    <property type="entry name" value="Tet_transcr_reg_TetR-rel_C_sf"/>
</dbReference>
<keyword evidence="3" id="KW-0804">Transcription</keyword>
<comment type="caution">
    <text evidence="7">The sequence shown here is derived from an EMBL/GenBank/DDBJ whole genome shotgun (WGS) entry which is preliminary data.</text>
</comment>
<name>A0ABP4HPM4_9ACTN</name>
<feature type="region of interest" description="Disordered" evidence="5">
    <location>
        <begin position="194"/>
        <end position="213"/>
    </location>
</feature>
<keyword evidence="8" id="KW-1185">Reference proteome</keyword>
<dbReference type="InterPro" id="IPR011075">
    <property type="entry name" value="TetR_C"/>
</dbReference>
<dbReference type="EMBL" id="BAAAIH010000014">
    <property type="protein sequence ID" value="GAA1269673.1"/>
    <property type="molecule type" value="Genomic_DNA"/>
</dbReference>
<dbReference type="PANTHER" id="PTHR30055:SF148">
    <property type="entry name" value="TETR-FAMILY TRANSCRIPTIONAL REGULATOR"/>
    <property type="match status" value="1"/>
</dbReference>
<proteinExistence type="predicted"/>
<sequence>MARRRDERIDRAVLAAVSELVREVGYSALTMEAVAARAGTTKPAIRRRWRSRPHLVVAAMADERVGVVEIDTGCLHCDIVGHLEALRVGMADPALGRVIPALLADLADDPRLHEEFLAIVWEPRRNACAVSLRRARERGEVVKDLDVDLLLDLFAAPVVFRALFRHAELGPDLAELVTHAVLVGVGDTRASYCTNPAGQASSRGTAPRSPFAT</sequence>
<evidence type="ECO:0000256" key="1">
    <source>
        <dbReference type="ARBA" id="ARBA00023015"/>
    </source>
</evidence>
<dbReference type="InterPro" id="IPR001647">
    <property type="entry name" value="HTH_TetR"/>
</dbReference>
<evidence type="ECO:0000313" key="7">
    <source>
        <dbReference type="EMBL" id="GAA1269673.1"/>
    </source>
</evidence>
<feature type="DNA-binding region" description="H-T-H motif" evidence="4">
    <location>
        <begin position="30"/>
        <end position="49"/>
    </location>
</feature>
<keyword evidence="2 4" id="KW-0238">DNA-binding</keyword>
<reference evidence="8" key="1">
    <citation type="journal article" date="2019" name="Int. J. Syst. Evol. Microbiol.">
        <title>The Global Catalogue of Microorganisms (GCM) 10K type strain sequencing project: providing services to taxonomists for standard genome sequencing and annotation.</title>
        <authorList>
            <consortium name="The Broad Institute Genomics Platform"/>
            <consortium name="The Broad Institute Genome Sequencing Center for Infectious Disease"/>
            <person name="Wu L."/>
            <person name="Ma J."/>
        </authorList>
    </citation>
    <scope>NUCLEOTIDE SEQUENCE [LARGE SCALE GENOMIC DNA]</scope>
    <source>
        <strain evidence="8">JCM 11448</strain>
    </source>
</reference>
<dbReference type="Proteomes" id="UP001500282">
    <property type="component" value="Unassembled WGS sequence"/>
</dbReference>
<dbReference type="Pfam" id="PF00440">
    <property type="entry name" value="TetR_N"/>
    <property type="match status" value="1"/>
</dbReference>
<dbReference type="Gene3D" id="1.10.10.60">
    <property type="entry name" value="Homeodomain-like"/>
    <property type="match status" value="1"/>
</dbReference>
<dbReference type="SUPFAM" id="SSF46689">
    <property type="entry name" value="Homeodomain-like"/>
    <property type="match status" value="1"/>
</dbReference>
<evidence type="ECO:0000256" key="4">
    <source>
        <dbReference type="PROSITE-ProRule" id="PRU00335"/>
    </source>
</evidence>
<dbReference type="InterPro" id="IPR050109">
    <property type="entry name" value="HTH-type_TetR-like_transc_reg"/>
</dbReference>
<organism evidence="7 8">
    <name type="scientific">Streptomyces javensis</name>
    <dbReference type="NCBI Taxonomy" id="114698"/>
    <lineage>
        <taxon>Bacteria</taxon>
        <taxon>Bacillati</taxon>
        <taxon>Actinomycetota</taxon>
        <taxon>Actinomycetes</taxon>
        <taxon>Kitasatosporales</taxon>
        <taxon>Streptomycetaceae</taxon>
        <taxon>Streptomyces</taxon>
        <taxon>Streptomyces violaceusniger group</taxon>
    </lineage>
</organism>
<dbReference type="Gene3D" id="1.10.357.10">
    <property type="entry name" value="Tetracycline Repressor, domain 2"/>
    <property type="match status" value="1"/>
</dbReference>
<evidence type="ECO:0000313" key="8">
    <source>
        <dbReference type="Proteomes" id="UP001500282"/>
    </source>
</evidence>
<dbReference type="PROSITE" id="PS50977">
    <property type="entry name" value="HTH_TETR_2"/>
    <property type="match status" value="1"/>
</dbReference>
<evidence type="ECO:0000256" key="2">
    <source>
        <dbReference type="ARBA" id="ARBA00023125"/>
    </source>
</evidence>
<dbReference type="InterPro" id="IPR009057">
    <property type="entry name" value="Homeodomain-like_sf"/>
</dbReference>
<evidence type="ECO:0000256" key="5">
    <source>
        <dbReference type="SAM" id="MobiDB-lite"/>
    </source>
</evidence>
<feature type="compositionally biased region" description="Polar residues" evidence="5">
    <location>
        <begin position="194"/>
        <end position="204"/>
    </location>
</feature>
<evidence type="ECO:0000259" key="6">
    <source>
        <dbReference type="PROSITE" id="PS50977"/>
    </source>
</evidence>
<protein>
    <submittedName>
        <fullName evidence="7">TetR/AcrR family transcriptional regulator</fullName>
    </submittedName>
</protein>